<sequence length="70" mass="8622">MRHIIKMKDRQWAYYDELAATANVPSFPPVIRKIWEHVNEMRETDFTTYKNYQYRIIDKENFKVSYSKLC</sequence>
<dbReference type="AlphaFoldDB" id="A0A6V7IJT0"/>
<dbReference type="Gene3D" id="3.50.50.60">
    <property type="entry name" value="FAD/NAD(P)-binding domain"/>
    <property type="match status" value="1"/>
</dbReference>
<evidence type="ECO:0000313" key="1">
    <source>
        <dbReference type="EMBL" id="CAD1539537.1"/>
    </source>
</evidence>
<dbReference type="EMBL" id="CADCXW020000007">
    <property type="protein sequence ID" value="CAD1539537.1"/>
    <property type="molecule type" value="Genomic_DNA"/>
</dbReference>
<reference evidence="1" key="1">
    <citation type="submission" date="2020-07" db="EMBL/GenBank/DDBJ databases">
        <authorList>
            <person name="Ferguson B K."/>
        </authorList>
    </citation>
    <scope>NUCLEOTIDE SEQUENCE</scope>
    <source>
        <strain evidence="1">L06</strain>
    </source>
</reference>
<accession>A0A6V7IJT0</accession>
<name>A0A6V7IJT0_9HYME</name>
<dbReference type="InterPro" id="IPR036188">
    <property type="entry name" value="FAD/NAD-bd_sf"/>
</dbReference>
<protein>
    <submittedName>
        <fullName evidence="1">Uncharacterized protein</fullName>
    </submittedName>
</protein>
<proteinExistence type="predicted"/>
<organism evidence="1">
    <name type="scientific">Bracon brevicornis</name>
    <dbReference type="NCBI Taxonomy" id="1563983"/>
    <lineage>
        <taxon>Eukaryota</taxon>
        <taxon>Metazoa</taxon>
        <taxon>Ecdysozoa</taxon>
        <taxon>Arthropoda</taxon>
        <taxon>Hexapoda</taxon>
        <taxon>Insecta</taxon>
        <taxon>Pterygota</taxon>
        <taxon>Neoptera</taxon>
        <taxon>Endopterygota</taxon>
        <taxon>Hymenoptera</taxon>
        <taxon>Apocrita</taxon>
        <taxon>Ichneumonoidea</taxon>
        <taxon>Braconidae</taxon>
        <taxon>Braconinae</taxon>
        <taxon>Bracon</taxon>
    </lineage>
</organism>
<gene>
    <name evidence="1" type="ORF">BBRV_LOCUS26341</name>
</gene>